<keyword evidence="4 7" id="KW-0812">Transmembrane</keyword>
<comment type="subcellular location">
    <subcellularLocation>
        <location evidence="1">Cell membrane</location>
        <topology evidence="1">Multi-pass membrane protein</topology>
    </subcellularLocation>
</comment>
<feature type="transmembrane region" description="Helical" evidence="7">
    <location>
        <begin position="317"/>
        <end position="336"/>
    </location>
</feature>
<feature type="transmembrane region" description="Helical" evidence="7">
    <location>
        <begin position="162"/>
        <end position="182"/>
    </location>
</feature>
<feature type="transmembrane region" description="Helical" evidence="7">
    <location>
        <begin position="83"/>
        <end position="108"/>
    </location>
</feature>
<feature type="transmembrane region" description="Helical" evidence="7">
    <location>
        <begin position="386"/>
        <end position="406"/>
    </location>
</feature>
<dbReference type="PANTHER" id="PTHR34856">
    <property type="entry name" value="PROTEIN NRFD"/>
    <property type="match status" value="1"/>
</dbReference>
<dbReference type="Pfam" id="PF03916">
    <property type="entry name" value="NrfD"/>
    <property type="match status" value="1"/>
</dbReference>
<gene>
    <name evidence="8" type="ORF">SAMN02910418_00998</name>
</gene>
<feature type="transmembrane region" description="Helical" evidence="7">
    <location>
        <begin position="345"/>
        <end position="366"/>
    </location>
</feature>
<evidence type="ECO:0000256" key="3">
    <source>
        <dbReference type="ARBA" id="ARBA00022475"/>
    </source>
</evidence>
<dbReference type="Proteomes" id="UP000199288">
    <property type="component" value="Unassembled WGS sequence"/>
</dbReference>
<evidence type="ECO:0000313" key="8">
    <source>
        <dbReference type="EMBL" id="SEA15075.1"/>
    </source>
</evidence>
<dbReference type="Gene3D" id="1.20.1630.10">
    <property type="entry name" value="Formate dehydrogenase/DMSO reductase domain"/>
    <property type="match status" value="1"/>
</dbReference>
<keyword evidence="5 7" id="KW-1133">Transmembrane helix</keyword>
<feature type="transmembrane region" description="Helical" evidence="7">
    <location>
        <begin position="203"/>
        <end position="223"/>
    </location>
</feature>
<evidence type="ECO:0000256" key="7">
    <source>
        <dbReference type="SAM" id="Phobius"/>
    </source>
</evidence>
<evidence type="ECO:0000256" key="2">
    <source>
        <dbReference type="ARBA" id="ARBA00008929"/>
    </source>
</evidence>
<organism evidence="8 9">
    <name type="scientific">Bowdeniella nasicola</name>
    <dbReference type="NCBI Taxonomy" id="208480"/>
    <lineage>
        <taxon>Bacteria</taxon>
        <taxon>Bacillati</taxon>
        <taxon>Actinomycetota</taxon>
        <taxon>Actinomycetes</taxon>
        <taxon>Actinomycetales</taxon>
        <taxon>Actinomycetaceae</taxon>
        <taxon>Bowdeniella</taxon>
    </lineage>
</organism>
<evidence type="ECO:0000313" key="9">
    <source>
        <dbReference type="Proteomes" id="UP000199288"/>
    </source>
</evidence>
<sequence length="431" mass="48149">MTSAAPTSDVLVTDDAHEDNLPPATRRKGLWSFERYPFLTQRNRIIWYGFLGLCLLAGAYPMWQRLTQGLAITDLTSHMPWGAWVAFYIYFVGLSAGAFLLSSLVYVFGMYQFERIGRAALTSAIVSMGVALVFIGLDLGRFERAFNTMFYFHWTSPLSWEVRFYLLYIALLITELVIALRVQYRLVDSLQKAHRWMRILGTIGVPLAIFGVHGGTGTIFAVVKARGMWFGGLFPVIFVVSAIVSGTALLIAVHHFQARAAGRQPDIPLLKRMSVVLLGAVVVDLGLTFYEFIVPFLAFHEHDGTIMALMLTGPYWWTFWILQMAIGLTIPAIILFSPLKNNPKWIVAAACMVVVGIVGVRFNIVVPPLAVPVMEGFPQNWYFPTLSEILVCVFVIAAGALAYSLFSEWQAVHDPDPAEDPDRVTELEDAR</sequence>
<proteinExistence type="inferred from homology"/>
<dbReference type="InterPro" id="IPR005614">
    <property type="entry name" value="NrfD-like"/>
</dbReference>
<feature type="transmembrane region" description="Helical" evidence="7">
    <location>
        <begin position="274"/>
        <end position="297"/>
    </location>
</feature>
<dbReference type="EMBL" id="FNQV01000005">
    <property type="protein sequence ID" value="SEA15075.1"/>
    <property type="molecule type" value="Genomic_DNA"/>
</dbReference>
<protein>
    <submittedName>
        <fullName evidence="8">Prokaryotic molybdopterin-containing oxidoreductase family, membrane subunit</fullName>
    </submittedName>
</protein>
<name>A0A1H3YU29_9ACTO</name>
<dbReference type="PANTHER" id="PTHR34856:SF2">
    <property type="entry name" value="PROTEIN NRFD"/>
    <property type="match status" value="1"/>
</dbReference>
<keyword evidence="3" id="KW-1003">Cell membrane</keyword>
<evidence type="ECO:0000256" key="1">
    <source>
        <dbReference type="ARBA" id="ARBA00004651"/>
    </source>
</evidence>
<comment type="similarity">
    <text evidence="2">Belongs to the NrfD family.</text>
</comment>
<evidence type="ECO:0000256" key="6">
    <source>
        <dbReference type="ARBA" id="ARBA00023136"/>
    </source>
</evidence>
<accession>A0A1H3YU29</accession>
<dbReference type="InterPro" id="IPR052049">
    <property type="entry name" value="Electron_transfer_protein"/>
</dbReference>
<feature type="transmembrane region" description="Helical" evidence="7">
    <location>
        <begin position="120"/>
        <end position="142"/>
    </location>
</feature>
<dbReference type="GO" id="GO:0005886">
    <property type="term" value="C:plasma membrane"/>
    <property type="evidence" value="ECO:0007669"/>
    <property type="project" value="UniProtKB-SubCell"/>
</dbReference>
<keyword evidence="6 7" id="KW-0472">Membrane</keyword>
<dbReference type="OrthoDB" id="9770779at2"/>
<evidence type="ECO:0000256" key="4">
    <source>
        <dbReference type="ARBA" id="ARBA00022692"/>
    </source>
</evidence>
<reference evidence="9" key="1">
    <citation type="submission" date="2016-10" db="EMBL/GenBank/DDBJ databases">
        <authorList>
            <person name="Varghese N."/>
            <person name="Submissions S."/>
        </authorList>
    </citation>
    <scope>NUCLEOTIDE SEQUENCE [LARGE SCALE GENOMIC DNA]</scope>
    <source>
        <strain evidence="9">KPR-1</strain>
    </source>
</reference>
<evidence type="ECO:0000256" key="5">
    <source>
        <dbReference type="ARBA" id="ARBA00022989"/>
    </source>
</evidence>
<feature type="transmembrane region" description="Helical" evidence="7">
    <location>
        <begin position="45"/>
        <end position="63"/>
    </location>
</feature>
<dbReference type="RefSeq" id="WP_092563021.1">
    <property type="nucleotide sequence ID" value="NZ_FNQV01000005.1"/>
</dbReference>
<feature type="transmembrane region" description="Helical" evidence="7">
    <location>
        <begin position="229"/>
        <end position="253"/>
    </location>
</feature>
<dbReference type="AlphaFoldDB" id="A0A1H3YU29"/>
<keyword evidence="9" id="KW-1185">Reference proteome</keyword>